<comment type="caution">
    <text evidence="6">The sequence shown here is derived from an EMBL/GenBank/DDBJ whole genome shotgun (WGS) entry which is preliminary data.</text>
</comment>
<keyword evidence="7" id="KW-1185">Reference proteome</keyword>
<keyword evidence="2" id="KW-0436">Ligase</keyword>
<dbReference type="PANTHER" id="PTHR43767:SF11">
    <property type="entry name" value="MEDIUM-CHAIN-FATTY-ACID--COA LIGASE"/>
    <property type="match status" value="1"/>
</dbReference>
<evidence type="ECO:0000256" key="1">
    <source>
        <dbReference type="ARBA" id="ARBA00006432"/>
    </source>
</evidence>
<evidence type="ECO:0000259" key="4">
    <source>
        <dbReference type="Pfam" id="PF00501"/>
    </source>
</evidence>
<dbReference type="Pfam" id="PF00501">
    <property type="entry name" value="AMP-binding"/>
    <property type="match status" value="1"/>
</dbReference>
<dbReference type="InterPro" id="IPR000873">
    <property type="entry name" value="AMP-dep_synth/lig_dom"/>
</dbReference>
<sequence>MFPGTMMDEPLLLKSIVERAEAMFGDQTLVSYTDDGPTEMTYAELVSRVRRLASALVKQGIGVGDRVATFAWNIREHLELYLAVPSIGAVLHPLNIRLHQSELSFIMEHAGDSMVVMEDRLADRLPRPGDHVREVVIGGAVAGRPEALAYEELIESGDPDFEFPRIPEHSACTMCYTGGTTGSPKGVVYTHRSTVLHTILESLPDYYGIRESDVVVPFVPMFHANAWGLPYAALMTGAKLVLPGAVTAPEKIAQMLSEQRATFAAGVPTIWHGVGELRELPDLSSLRMVVAGGAPLSEAFLKRYDELGIPVIQGFGMTEANPLLAVGGVPARSKAQGEELLRIRQSQGRLLPFVDFRIDEASGGELQLRGPTIAAGYYNAPEVTSEKFTEDGWMRTGDVAEVSPEGIVRIVDRTKDLIKSGGEWIPSVELEDAIVSHPAVNEAVVVAVSDARWGERPAAFVVLRPDARLDAEELRAHLAERVAKWWIPDLIEFTDAIPRTSIGKLDKKVMRVRAAEVVDRRQASPEGREPDTVTATKEKQER</sequence>
<dbReference type="InterPro" id="IPR042099">
    <property type="entry name" value="ANL_N_sf"/>
</dbReference>
<dbReference type="EMBL" id="VFPO01000001">
    <property type="protein sequence ID" value="TQM69642.1"/>
    <property type="molecule type" value="Genomic_DNA"/>
</dbReference>
<feature type="domain" description="AMP-dependent synthetase/ligase" evidence="4">
    <location>
        <begin position="18"/>
        <end position="378"/>
    </location>
</feature>
<reference evidence="6 7" key="1">
    <citation type="submission" date="2019-06" db="EMBL/GenBank/DDBJ databases">
        <title>Sequencing the genomes of 1000 actinobacteria strains.</title>
        <authorList>
            <person name="Klenk H.-P."/>
        </authorList>
    </citation>
    <scope>NUCLEOTIDE SEQUENCE [LARGE SCALE GENOMIC DNA]</scope>
    <source>
        <strain evidence="6 7">DSM 45043</strain>
    </source>
</reference>
<dbReference type="PANTHER" id="PTHR43767">
    <property type="entry name" value="LONG-CHAIN-FATTY-ACID--COA LIGASE"/>
    <property type="match status" value="1"/>
</dbReference>
<gene>
    <name evidence="6" type="ORF">FHX41_3340</name>
</gene>
<dbReference type="InterPro" id="IPR025110">
    <property type="entry name" value="AMP-bd_C"/>
</dbReference>
<dbReference type="Gene3D" id="3.40.50.12780">
    <property type="entry name" value="N-terminal domain of ligase-like"/>
    <property type="match status" value="1"/>
</dbReference>
<feature type="domain" description="AMP-binding enzyme C-terminal" evidence="5">
    <location>
        <begin position="429"/>
        <end position="504"/>
    </location>
</feature>
<evidence type="ECO:0000313" key="6">
    <source>
        <dbReference type="EMBL" id="TQM69642.1"/>
    </source>
</evidence>
<dbReference type="Gene3D" id="3.30.300.30">
    <property type="match status" value="1"/>
</dbReference>
<dbReference type="NCBIfam" id="NF004837">
    <property type="entry name" value="PRK06187.1"/>
    <property type="match status" value="1"/>
</dbReference>
<evidence type="ECO:0000259" key="5">
    <source>
        <dbReference type="Pfam" id="PF13193"/>
    </source>
</evidence>
<evidence type="ECO:0000256" key="3">
    <source>
        <dbReference type="SAM" id="MobiDB-lite"/>
    </source>
</evidence>
<organism evidence="6 7">
    <name type="scientific">Actinomadura hallensis</name>
    <dbReference type="NCBI Taxonomy" id="337895"/>
    <lineage>
        <taxon>Bacteria</taxon>
        <taxon>Bacillati</taxon>
        <taxon>Actinomycetota</taxon>
        <taxon>Actinomycetes</taxon>
        <taxon>Streptosporangiales</taxon>
        <taxon>Thermomonosporaceae</taxon>
        <taxon>Actinomadura</taxon>
    </lineage>
</organism>
<dbReference type="Pfam" id="PF13193">
    <property type="entry name" value="AMP-binding_C"/>
    <property type="match status" value="1"/>
</dbReference>
<dbReference type="GO" id="GO:0016877">
    <property type="term" value="F:ligase activity, forming carbon-sulfur bonds"/>
    <property type="evidence" value="ECO:0007669"/>
    <property type="project" value="UniProtKB-ARBA"/>
</dbReference>
<dbReference type="RefSeq" id="WP_246077379.1">
    <property type="nucleotide sequence ID" value="NZ_VFPO01000001.1"/>
</dbReference>
<dbReference type="InterPro" id="IPR050237">
    <property type="entry name" value="ATP-dep_AMP-bd_enzyme"/>
</dbReference>
<accession>A0A543IGC8</accession>
<comment type="similarity">
    <text evidence="1">Belongs to the ATP-dependent AMP-binding enzyme family.</text>
</comment>
<protein>
    <submittedName>
        <fullName evidence="6">Fatty-acyl-CoA synthase</fullName>
    </submittedName>
</protein>
<dbReference type="InterPro" id="IPR045851">
    <property type="entry name" value="AMP-bd_C_sf"/>
</dbReference>
<evidence type="ECO:0000256" key="2">
    <source>
        <dbReference type="ARBA" id="ARBA00022598"/>
    </source>
</evidence>
<dbReference type="Proteomes" id="UP000316706">
    <property type="component" value="Unassembled WGS sequence"/>
</dbReference>
<dbReference type="PROSITE" id="PS00455">
    <property type="entry name" value="AMP_BINDING"/>
    <property type="match status" value="1"/>
</dbReference>
<evidence type="ECO:0000313" key="7">
    <source>
        <dbReference type="Proteomes" id="UP000316706"/>
    </source>
</evidence>
<proteinExistence type="inferred from homology"/>
<name>A0A543IGC8_9ACTN</name>
<feature type="region of interest" description="Disordered" evidence="3">
    <location>
        <begin position="518"/>
        <end position="542"/>
    </location>
</feature>
<dbReference type="SUPFAM" id="SSF56801">
    <property type="entry name" value="Acetyl-CoA synthetase-like"/>
    <property type="match status" value="1"/>
</dbReference>
<dbReference type="AlphaFoldDB" id="A0A543IGC8"/>
<dbReference type="FunFam" id="3.30.300.30:FF:000008">
    <property type="entry name" value="2,3-dihydroxybenzoate-AMP ligase"/>
    <property type="match status" value="1"/>
</dbReference>
<dbReference type="InterPro" id="IPR020845">
    <property type="entry name" value="AMP-binding_CS"/>
</dbReference>